<dbReference type="PANTHER" id="PTHR10963">
    <property type="entry name" value="GLYCOSYL HYDROLASE-RELATED"/>
    <property type="match status" value="1"/>
</dbReference>
<dbReference type="InterPro" id="IPR021720">
    <property type="entry name" value="Malectin_dom"/>
</dbReference>
<dbReference type="CDD" id="cd08023">
    <property type="entry name" value="GH16_laminarinase_like"/>
    <property type="match status" value="1"/>
</dbReference>
<keyword evidence="4" id="KW-0378">Hydrolase</keyword>
<evidence type="ECO:0000256" key="1">
    <source>
        <dbReference type="ARBA" id="ARBA00006865"/>
    </source>
</evidence>
<reference evidence="4" key="1">
    <citation type="submission" date="2019-02" db="EMBL/GenBank/DDBJ databases">
        <authorList>
            <person name="Li S.-H."/>
        </authorList>
    </citation>
    <scope>NUCLEOTIDE SEQUENCE</scope>
    <source>
        <strain evidence="4">IMCC8485</strain>
    </source>
</reference>
<dbReference type="SUPFAM" id="SSF49899">
    <property type="entry name" value="Concanavalin A-like lectins/glucanases"/>
    <property type="match status" value="1"/>
</dbReference>
<comment type="similarity">
    <text evidence="1">Belongs to the glycosyl hydrolase 16 family.</text>
</comment>
<dbReference type="Pfam" id="PF11721">
    <property type="entry name" value="Malectin"/>
    <property type="match status" value="1"/>
</dbReference>
<dbReference type="PROSITE" id="PS51762">
    <property type="entry name" value="GH16_2"/>
    <property type="match status" value="1"/>
</dbReference>
<evidence type="ECO:0000313" key="4">
    <source>
        <dbReference type="EMBL" id="MCX2972011.1"/>
    </source>
</evidence>
<dbReference type="InterPro" id="IPR050546">
    <property type="entry name" value="Glycosyl_Hydrlase_16"/>
</dbReference>
<dbReference type="InterPro" id="IPR013320">
    <property type="entry name" value="ConA-like_dom_sf"/>
</dbReference>
<dbReference type="InterPro" id="IPR000757">
    <property type="entry name" value="Beta-glucanase-like"/>
</dbReference>
<comment type="caution">
    <text evidence="4">The sequence shown here is derived from an EMBL/GenBank/DDBJ whole genome shotgun (WGS) entry which is preliminary data.</text>
</comment>
<dbReference type="Pfam" id="PF00722">
    <property type="entry name" value="Glyco_hydro_16"/>
    <property type="match status" value="1"/>
</dbReference>
<dbReference type="EMBL" id="SHNP01000001">
    <property type="protein sequence ID" value="MCX2972011.1"/>
    <property type="molecule type" value="Genomic_DNA"/>
</dbReference>
<keyword evidence="2" id="KW-0812">Transmembrane</keyword>
<feature type="transmembrane region" description="Helical" evidence="2">
    <location>
        <begin position="7"/>
        <end position="28"/>
    </location>
</feature>
<sequence>MFQRNATFLISECWFVLFVLVGFGMGYYPQAGQAMNLHDASAVVWAVNLGGATHQSADGVAFQADDHASATGSQLSEVLGAQDSTIYQTYRAGEISMSRSLPNGTYDLTLYFAEPHGAEPSERVFDVLAQGRTVINQLDVSQSRSSSAPSALKRVVTGVVVDDGKLRVQLRAIRSEPFLSAFSVRARKPDGRSWRVVWSDEFDYEGQPDARKWGVDQWPARKVNDEDQAYTDRSKNIRVADGKLVLEAHREDYQGAAYTSGRLHSMGRGDFLYGRIDVNAKLPAGQGLWSALWMLPSDPYRYATTCDNGAEWQGNPDCDAWPNSGEIDIMEHVGYDMKRVHSTVHNRRFFSSGPELRNASIEVDDVAGRFHLYSLEWAPNHIRVFVDGVEFYRYSRQGDDWRDWPFDQPFHLIMNLAVGGHWGRAGGEIDETVFPATMEIDYVRVFEPVSSN</sequence>
<dbReference type="GO" id="GO:0016787">
    <property type="term" value="F:hydrolase activity"/>
    <property type="evidence" value="ECO:0007669"/>
    <property type="project" value="UniProtKB-KW"/>
</dbReference>
<name>A0ABT3SPV6_9GAMM</name>
<organism evidence="4 5">
    <name type="scientific">Candidatus Seongchinamella marina</name>
    <dbReference type="NCBI Taxonomy" id="2518990"/>
    <lineage>
        <taxon>Bacteria</taxon>
        <taxon>Pseudomonadati</taxon>
        <taxon>Pseudomonadota</taxon>
        <taxon>Gammaproteobacteria</taxon>
        <taxon>Cellvibrionales</taxon>
        <taxon>Halieaceae</taxon>
        <taxon>Seongchinamella</taxon>
    </lineage>
</organism>
<feature type="domain" description="GH16" evidence="3">
    <location>
        <begin position="190"/>
        <end position="451"/>
    </location>
</feature>
<dbReference type="PANTHER" id="PTHR10963:SF55">
    <property type="entry name" value="GLYCOSIDE HYDROLASE FAMILY 16 PROTEIN"/>
    <property type="match status" value="1"/>
</dbReference>
<gene>
    <name evidence="4" type="ORF">EYC87_00240</name>
</gene>
<dbReference type="Gene3D" id="2.60.120.200">
    <property type="match status" value="1"/>
</dbReference>
<evidence type="ECO:0000313" key="5">
    <source>
        <dbReference type="Proteomes" id="UP001143307"/>
    </source>
</evidence>
<proteinExistence type="inferred from homology"/>
<keyword evidence="5" id="KW-1185">Reference proteome</keyword>
<accession>A0ABT3SPV6</accession>
<keyword evidence="2" id="KW-1133">Transmembrane helix</keyword>
<evidence type="ECO:0000259" key="3">
    <source>
        <dbReference type="PROSITE" id="PS51762"/>
    </source>
</evidence>
<protein>
    <submittedName>
        <fullName evidence="4">Glycosyl hydrolase family protein</fullName>
    </submittedName>
</protein>
<dbReference type="Proteomes" id="UP001143307">
    <property type="component" value="Unassembled WGS sequence"/>
</dbReference>
<evidence type="ECO:0000256" key="2">
    <source>
        <dbReference type="SAM" id="Phobius"/>
    </source>
</evidence>
<keyword evidence="2" id="KW-0472">Membrane</keyword>
<dbReference type="Gene3D" id="2.60.120.430">
    <property type="entry name" value="Galactose-binding lectin"/>
    <property type="match status" value="1"/>
</dbReference>